<name>A0AAD5SU81_9FUNG</name>
<sequence>MSIEMNSNKIDFQMENNDEGGLDLETAPATMNQSGERVTPASVVANLRRPFGQSAPQVGQTQTTQIHPHQSHERHRLLQQIDIGEGRNSSRRIDDDDDWDDFCAVIPVLVVLLGFIVVAVVLWPIISFDPTKFISVNGGQLRLFSVDSNDFSVLSITASFLFSGVLPRLESNSLVLANDHLEIDFRIPNWNSEQDFSNSATTAENVSIAHAHIFYNTPPVAIPANRTFNRSLNIVLDNFSKDNHFSALRYEVIEGGNVSVKWNFDGGRPDFLVLSSQTAFDLWRSDSIPPLNYQMHHEYSTAKGSYVLTGKPSDIYYFIFSAPTFNTSGTIVFNVSPMEYDLSGKIEHHPQPVISCAFELVNPEPPNKNLHSINELKSTSSVSAIFYDVLSKIMKILTFSDHSSSTLLSITNNQTVGAKATTFVSIPPNAVCQTVMPNPKFIRTVHVLLLSPPALPHQQGGTGFGNRDSSPVDTEGGTLDSRTTVFKISPTVRDGSGPGPFLFFIWAFCAVIGLSVGVAVIVGVTVWLVSWGISWVRVMMGWESPSGGDDADTGPEPLPLYVAREEVFIETDHGELGGLPPPPYAVFDPVVAAQVVADAEQYDEFDVNSETVNEIEGSENDRASEDAPLLG</sequence>
<evidence type="ECO:0000256" key="1">
    <source>
        <dbReference type="SAM" id="MobiDB-lite"/>
    </source>
</evidence>
<gene>
    <name evidence="3" type="ORF">HK100_005367</name>
</gene>
<evidence type="ECO:0000313" key="3">
    <source>
        <dbReference type="EMBL" id="KAJ3097405.1"/>
    </source>
</evidence>
<feature type="transmembrane region" description="Helical" evidence="2">
    <location>
        <begin position="102"/>
        <end position="126"/>
    </location>
</feature>
<keyword evidence="2" id="KW-0812">Transmembrane</keyword>
<dbReference type="Proteomes" id="UP001211907">
    <property type="component" value="Unassembled WGS sequence"/>
</dbReference>
<dbReference type="EMBL" id="JADGJH010002510">
    <property type="protein sequence ID" value="KAJ3097405.1"/>
    <property type="molecule type" value="Genomic_DNA"/>
</dbReference>
<dbReference type="AlphaFoldDB" id="A0AAD5SU81"/>
<keyword evidence="4" id="KW-1185">Reference proteome</keyword>
<feature type="region of interest" description="Disordered" evidence="1">
    <location>
        <begin position="608"/>
        <end position="631"/>
    </location>
</feature>
<feature type="transmembrane region" description="Helical" evidence="2">
    <location>
        <begin position="501"/>
        <end position="529"/>
    </location>
</feature>
<accession>A0AAD5SU81</accession>
<organism evidence="3 4">
    <name type="scientific">Physocladia obscura</name>
    <dbReference type="NCBI Taxonomy" id="109957"/>
    <lineage>
        <taxon>Eukaryota</taxon>
        <taxon>Fungi</taxon>
        <taxon>Fungi incertae sedis</taxon>
        <taxon>Chytridiomycota</taxon>
        <taxon>Chytridiomycota incertae sedis</taxon>
        <taxon>Chytridiomycetes</taxon>
        <taxon>Chytridiales</taxon>
        <taxon>Chytriomycetaceae</taxon>
        <taxon>Physocladia</taxon>
    </lineage>
</organism>
<protein>
    <submittedName>
        <fullName evidence="3">Uncharacterized protein</fullName>
    </submittedName>
</protein>
<comment type="caution">
    <text evidence="3">The sequence shown here is derived from an EMBL/GenBank/DDBJ whole genome shotgun (WGS) entry which is preliminary data.</text>
</comment>
<keyword evidence="2" id="KW-1133">Transmembrane helix</keyword>
<proteinExistence type="predicted"/>
<reference evidence="3" key="1">
    <citation type="submission" date="2020-05" db="EMBL/GenBank/DDBJ databases">
        <title>Phylogenomic resolution of chytrid fungi.</title>
        <authorList>
            <person name="Stajich J.E."/>
            <person name="Amses K."/>
            <person name="Simmons R."/>
            <person name="Seto K."/>
            <person name="Myers J."/>
            <person name="Bonds A."/>
            <person name="Quandt C.A."/>
            <person name="Barry K."/>
            <person name="Liu P."/>
            <person name="Grigoriev I."/>
            <person name="Longcore J.E."/>
            <person name="James T.Y."/>
        </authorList>
    </citation>
    <scope>NUCLEOTIDE SEQUENCE</scope>
    <source>
        <strain evidence="3">JEL0513</strain>
    </source>
</reference>
<evidence type="ECO:0000256" key="2">
    <source>
        <dbReference type="SAM" id="Phobius"/>
    </source>
</evidence>
<evidence type="ECO:0000313" key="4">
    <source>
        <dbReference type="Proteomes" id="UP001211907"/>
    </source>
</evidence>
<keyword evidence="2" id="KW-0472">Membrane</keyword>